<dbReference type="InterPro" id="IPR000572">
    <property type="entry name" value="OxRdtase_Mopterin-bd_dom"/>
</dbReference>
<feature type="domain" description="Oxidoreductase molybdopterin-binding" evidence="2">
    <location>
        <begin position="125"/>
        <end position="193"/>
    </location>
</feature>
<protein>
    <submittedName>
        <fullName evidence="3">Oxidoreductase</fullName>
    </submittedName>
</protein>
<accession>A0A021VUF5</accession>
<keyword evidence="4" id="KW-1185">Reference proteome</keyword>
<dbReference type="SUPFAM" id="SSF56524">
    <property type="entry name" value="Oxidoreductase molybdopterin-binding domain"/>
    <property type="match status" value="1"/>
</dbReference>
<evidence type="ECO:0000313" key="4">
    <source>
        <dbReference type="Proteomes" id="UP000019753"/>
    </source>
</evidence>
<reference evidence="3 4" key="1">
    <citation type="submission" date="2014-01" db="EMBL/GenBank/DDBJ databases">
        <title>Actinotalea ferrariae CF5-4.</title>
        <authorList>
            <person name="Chen F."/>
            <person name="Li Y."/>
            <person name="Wang G."/>
        </authorList>
    </citation>
    <scope>NUCLEOTIDE SEQUENCE [LARGE SCALE GENOMIC DNA]</scope>
    <source>
        <strain evidence="3 4">CF5-4</strain>
    </source>
</reference>
<gene>
    <name evidence="3" type="ORF">N866_18895</name>
</gene>
<evidence type="ECO:0000259" key="2">
    <source>
        <dbReference type="Pfam" id="PF00174"/>
    </source>
</evidence>
<comment type="caution">
    <text evidence="3">The sequence shown here is derived from an EMBL/GenBank/DDBJ whole genome shotgun (WGS) entry which is preliminary data.</text>
</comment>
<proteinExistence type="predicted"/>
<dbReference type="OrthoDB" id="9778777at2"/>
<organism evidence="3 4">
    <name type="scientific">Actinotalea ferrariae CF5-4</name>
    <dbReference type="NCBI Taxonomy" id="948458"/>
    <lineage>
        <taxon>Bacteria</taxon>
        <taxon>Bacillati</taxon>
        <taxon>Actinomycetota</taxon>
        <taxon>Actinomycetes</taxon>
        <taxon>Micrococcales</taxon>
        <taxon>Cellulomonadaceae</taxon>
        <taxon>Actinotalea</taxon>
    </lineage>
</organism>
<dbReference type="EMBL" id="AXCW01000076">
    <property type="protein sequence ID" value="EYR63680.1"/>
    <property type="molecule type" value="Genomic_DNA"/>
</dbReference>
<evidence type="ECO:0000313" key="3">
    <source>
        <dbReference type="EMBL" id="EYR63680.1"/>
    </source>
</evidence>
<dbReference type="AlphaFoldDB" id="A0A021VUF5"/>
<feature type="compositionally biased region" description="Basic residues" evidence="1">
    <location>
        <begin position="1"/>
        <end position="14"/>
    </location>
</feature>
<dbReference type="RefSeq" id="WP_052022672.1">
    <property type="nucleotide sequence ID" value="NZ_AXCW01000076.1"/>
</dbReference>
<dbReference type="InterPro" id="IPR036374">
    <property type="entry name" value="OxRdtase_Mopterin-bd_sf"/>
</dbReference>
<dbReference type="Gene3D" id="3.90.420.10">
    <property type="entry name" value="Oxidoreductase, molybdopterin-binding domain"/>
    <property type="match status" value="1"/>
</dbReference>
<dbReference type="Pfam" id="PF00174">
    <property type="entry name" value="Oxidored_molyb"/>
    <property type="match status" value="1"/>
</dbReference>
<feature type="region of interest" description="Disordered" evidence="1">
    <location>
        <begin position="1"/>
        <end position="35"/>
    </location>
</feature>
<dbReference type="Proteomes" id="UP000019753">
    <property type="component" value="Unassembled WGS sequence"/>
</dbReference>
<evidence type="ECO:0000256" key="1">
    <source>
        <dbReference type="SAM" id="MobiDB-lite"/>
    </source>
</evidence>
<name>A0A021VUF5_9CELL</name>
<sequence>MTRSVARRGARHRQGAAAVSPARRGPRPAPRAWPVRPARATRGLLTLTLPLALLVACAEDPADAVVVSEGTVRSAADLPEDPDGEVVLTVSGGPDGQRVELTLEQLAALRTVTAELYEPFVDERLEFTGVPLRDLAALVGAGDDGAGLDAVALNEYAVEIPADVTRSDGAFLATLEGGEPIPVEEGGPTRVVLADDHPRARDETLWIWSVATLDVAP</sequence>